<feature type="coiled-coil region" evidence="1">
    <location>
        <begin position="14"/>
        <end position="41"/>
    </location>
</feature>
<evidence type="ECO:0000313" key="2">
    <source>
        <dbReference type="EMBL" id="SNY28982.1"/>
    </source>
</evidence>
<dbReference type="RefSeq" id="WP_097319393.1">
    <property type="nucleotide sequence ID" value="NZ_OBDY01000003.1"/>
</dbReference>
<sequence length="124" mass="14499">MTDPTWRTALNPRTAWLKARLDEDERKIEAMEREEKRVQTAPVFQGHPKGWLAGVEIFVSPTRWRAEVEAKRRLLEWCIRLDPGDGLGGLMAYDARKIESWLAMSYIDCEGYSDLWPWGPHVER</sequence>
<keyword evidence="1" id="KW-0175">Coiled coil</keyword>
<evidence type="ECO:0000313" key="3">
    <source>
        <dbReference type="Proteomes" id="UP000219612"/>
    </source>
</evidence>
<protein>
    <submittedName>
        <fullName evidence="2">Uncharacterized protein</fullName>
    </submittedName>
</protein>
<dbReference type="Proteomes" id="UP000219612">
    <property type="component" value="Unassembled WGS sequence"/>
</dbReference>
<dbReference type="Pfam" id="PF19730">
    <property type="entry name" value="DUF6221"/>
    <property type="match status" value="1"/>
</dbReference>
<dbReference type="EMBL" id="OBDY01000003">
    <property type="protein sequence ID" value="SNY28982.1"/>
    <property type="molecule type" value="Genomic_DNA"/>
</dbReference>
<evidence type="ECO:0000256" key="1">
    <source>
        <dbReference type="SAM" id="Coils"/>
    </source>
</evidence>
<name>A0A285GZN3_9ACTN</name>
<reference evidence="2 3" key="1">
    <citation type="submission" date="2017-09" db="EMBL/GenBank/DDBJ databases">
        <authorList>
            <person name="Ehlers B."/>
            <person name="Leendertz F.H."/>
        </authorList>
    </citation>
    <scope>NUCLEOTIDE SEQUENCE [LARGE SCALE GENOMIC DNA]</scope>
    <source>
        <strain evidence="2 3">CGMCC 4.6857</strain>
    </source>
</reference>
<keyword evidence="3" id="KW-1185">Reference proteome</keyword>
<dbReference type="AlphaFoldDB" id="A0A285GZN3"/>
<dbReference type="InterPro" id="IPR046193">
    <property type="entry name" value="DUF6221"/>
</dbReference>
<organism evidence="2 3">
    <name type="scientific">Paractinoplanes atraurantiacus</name>
    <dbReference type="NCBI Taxonomy" id="1036182"/>
    <lineage>
        <taxon>Bacteria</taxon>
        <taxon>Bacillati</taxon>
        <taxon>Actinomycetota</taxon>
        <taxon>Actinomycetes</taxon>
        <taxon>Micromonosporales</taxon>
        <taxon>Micromonosporaceae</taxon>
        <taxon>Paractinoplanes</taxon>
    </lineage>
</organism>
<proteinExistence type="predicted"/>
<accession>A0A285GZN3</accession>
<gene>
    <name evidence="2" type="ORF">SAMN05421748_103170</name>
</gene>